<keyword evidence="4" id="KW-1185">Reference proteome</keyword>
<dbReference type="CDD" id="cd00009">
    <property type="entry name" value="AAA"/>
    <property type="match status" value="1"/>
</dbReference>
<dbReference type="RefSeq" id="WP_317635490.1">
    <property type="nucleotide sequence ID" value="NZ_AP026802.1"/>
</dbReference>
<dbReference type="InterPro" id="IPR028350">
    <property type="entry name" value="DNAC/IstB-like"/>
</dbReference>
<dbReference type="EMBL" id="AP026802">
    <property type="protein sequence ID" value="BDR59708.1"/>
    <property type="molecule type" value="Genomic_DNA"/>
</dbReference>
<dbReference type="GO" id="GO:0006260">
    <property type="term" value="P:DNA replication"/>
    <property type="evidence" value="ECO:0007669"/>
    <property type="project" value="TreeGrafter"/>
</dbReference>
<gene>
    <name evidence="3" type="ORF">XA3_21490</name>
</gene>
<protein>
    <recommendedName>
        <fullName evidence="2">IstB-like ATP-binding domain-containing protein</fullName>
    </recommendedName>
</protein>
<name>A0AAU9DW48_9LACO</name>
<dbReference type="PIRSF" id="PIRSF003073">
    <property type="entry name" value="DNAC_TnpB_IstB"/>
    <property type="match status" value="1"/>
</dbReference>
<dbReference type="InterPro" id="IPR002611">
    <property type="entry name" value="IstB_ATP-bd"/>
</dbReference>
<proteinExistence type="predicted"/>
<keyword evidence="1" id="KW-0472">Membrane</keyword>
<dbReference type="GO" id="GO:0005524">
    <property type="term" value="F:ATP binding"/>
    <property type="evidence" value="ECO:0007669"/>
    <property type="project" value="InterPro"/>
</dbReference>
<evidence type="ECO:0000313" key="3">
    <source>
        <dbReference type="EMBL" id="BDR59708.1"/>
    </source>
</evidence>
<feature type="transmembrane region" description="Helical" evidence="1">
    <location>
        <begin position="204"/>
        <end position="223"/>
    </location>
</feature>
<dbReference type="Proteomes" id="UP001321861">
    <property type="component" value="Chromosome"/>
</dbReference>
<keyword evidence="1" id="KW-1133">Transmembrane helix</keyword>
<evidence type="ECO:0000259" key="2">
    <source>
        <dbReference type="Pfam" id="PF01695"/>
    </source>
</evidence>
<dbReference type="SUPFAM" id="SSF52540">
    <property type="entry name" value="P-loop containing nucleoside triphosphate hydrolases"/>
    <property type="match status" value="1"/>
</dbReference>
<dbReference type="PANTHER" id="PTHR30050:SF4">
    <property type="entry name" value="ATP-BINDING PROTEIN RV3427C IN INSERTION SEQUENCE-RELATED"/>
    <property type="match status" value="1"/>
</dbReference>
<dbReference type="Gene3D" id="3.40.50.300">
    <property type="entry name" value="P-loop containing nucleotide triphosphate hydrolases"/>
    <property type="match status" value="1"/>
</dbReference>
<evidence type="ECO:0000256" key="1">
    <source>
        <dbReference type="SAM" id="Phobius"/>
    </source>
</evidence>
<accession>A0AAU9DW48</accession>
<dbReference type="Pfam" id="PF01695">
    <property type="entry name" value="IstB_IS21"/>
    <property type="match status" value="1"/>
</dbReference>
<organism evidence="3 4">
    <name type="scientific">Xylocopilactobacillus apicola</name>
    <dbReference type="NCBI Taxonomy" id="2932184"/>
    <lineage>
        <taxon>Bacteria</taxon>
        <taxon>Bacillati</taxon>
        <taxon>Bacillota</taxon>
        <taxon>Bacilli</taxon>
        <taxon>Lactobacillales</taxon>
        <taxon>Lactobacillaceae</taxon>
        <taxon>Xylocopilactobacillus</taxon>
    </lineage>
</organism>
<dbReference type="AlphaFoldDB" id="A0AAU9DW48"/>
<dbReference type="KEGG" id="xap:XA3_21490"/>
<feature type="domain" description="IstB-like ATP-binding" evidence="2">
    <location>
        <begin position="9"/>
        <end position="190"/>
    </location>
</feature>
<dbReference type="PANTHER" id="PTHR30050">
    <property type="entry name" value="CHROMOSOMAL REPLICATION INITIATOR PROTEIN DNAA"/>
    <property type="match status" value="1"/>
</dbReference>
<reference evidence="3 4" key="1">
    <citation type="journal article" date="2023" name="Microbiol. Spectr.">
        <title>Symbiosis of Carpenter Bees with Uncharacterized Lactic Acid Bacteria Showing NAD Auxotrophy.</title>
        <authorList>
            <person name="Kawasaki S."/>
            <person name="Ozawa K."/>
            <person name="Mori T."/>
            <person name="Yamamoto A."/>
            <person name="Ito M."/>
            <person name="Ohkuma M."/>
            <person name="Sakamoto M."/>
            <person name="Matsutani M."/>
        </authorList>
    </citation>
    <scope>NUCLEOTIDE SEQUENCE [LARGE SCALE GENOMIC DNA]</scope>
    <source>
        <strain evidence="3 4">XA3</strain>
    </source>
</reference>
<evidence type="ECO:0000313" key="4">
    <source>
        <dbReference type="Proteomes" id="UP001321861"/>
    </source>
</evidence>
<sequence length="224" mass="26160">MITDETKRKLRELRLTAMAEALEIQEQNPDYQGMSFDDRFQLIVDGAYDNQQSNRLTRLIRQANFSTHEPCVSDIDYREDRQLDRNLILSLATGNYIKESHNIILKGAAGCGKTWMAIALGTEACQQFYKVKYLRLPELLDDLAVAKHEANGDFRKIIERYKKVNLLIIDEWMLTPINDEQAQIILELVECQERCFHALIFRNIFVFFSRILIQLISFLFSFLS</sequence>
<keyword evidence="1" id="KW-0812">Transmembrane</keyword>
<dbReference type="InterPro" id="IPR027417">
    <property type="entry name" value="P-loop_NTPase"/>
</dbReference>